<feature type="chain" id="PRO_5009533133" evidence="1">
    <location>
        <begin position="22"/>
        <end position="1101"/>
    </location>
</feature>
<accession>A0A1F7UTG0</accession>
<dbReference type="Pfam" id="PF07705">
    <property type="entry name" value="CARDB"/>
    <property type="match status" value="1"/>
</dbReference>
<comment type="caution">
    <text evidence="4">The sequence shown here is derived from an EMBL/GenBank/DDBJ whole genome shotgun (WGS) entry which is preliminary data.</text>
</comment>
<dbReference type="STRING" id="1802401.A3B21_04210"/>
<dbReference type="InterPro" id="IPR001434">
    <property type="entry name" value="OmcB-like_DUF11"/>
</dbReference>
<dbReference type="Gene3D" id="2.60.40.10">
    <property type="entry name" value="Immunoglobulins"/>
    <property type="match status" value="3"/>
</dbReference>
<evidence type="ECO:0000313" key="4">
    <source>
        <dbReference type="EMBL" id="OGL81593.1"/>
    </source>
</evidence>
<dbReference type="EMBL" id="MGEJ01000004">
    <property type="protein sequence ID" value="OGL81593.1"/>
    <property type="molecule type" value="Genomic_DNA"/>
</dbReference>
<sequence length="1101" mass="119053">MKLARLLVIFVLFLGILPASAQGSLPDLALEYVSLSGDTAVVYRNDGASISGQQYSITFQWVDASGAALAPKQTLTRNTLATRGREALGWNNTNVEGTVMVSEQRCYTTGGFFRRRRECNYIQVPRTVTQPLAAYRTARPNPNALLAVMLDDGNRIQESNEGNNSARVGNTPFVGPPPAPLAELVIPRATFDGQNLFVVIQNQSAANIANQPFYVSLQWQDQNSQAVGDKRFIGFKNMASGKVELIDSRTNITVLEKTGPGINEVNVAGLLSAYLAGRPVNAMRLQIIVDDGNQILENTEANNVATINLPPLRLPDLALTKRVQIFNPQQLVFSYGNIGQAPLLGSPIFSLWFEWVDASGTRVGNHLYWQDRDARSLPPGASAVFISSSAQVLSSSGTVALDKVLQSPPPEAVSLKITIDGQNAFTELNETNNSVLLAKPVMPLPDLALTKQVQIFNPQQLVFSYVNASTVPLTQFPTLSLWFEWVDSKGARVGELYWNDRAAASVPLGTASIFNAYGVYVSSARAFASLDSILKNPPATATHLKITIDGPNRFRETDESNNSALLPKPVVPMPDFSLREASRTPNVIRTVLQNEGTVPSRAPEWEFRWLGADDKVLATSSRTVYSIAWPIPKQVRPFEIPYAQGREDAVNRFLKNPPAGTLALEIILDPQNQIAETREDNNTFRIKLDYPDLAFGAIAVSDGILKIEVKNQGITPAAPTDIWLQWWSASAPLNGSEAFQIASAVMPGTAYSATLSLKGTSPAEKLIGAPPEGATRLRLFLDGSRKVTELNEENNSTMVERSLFPKPEPTPTLTLSLSVQIIRAQAVTPLRSLIEKLVSILWQGYELSAQTDEALVGDQVRANMVIKNVGNAPATEVTIYLPCPEGTTWISTAANGVSQSRNSAEGLAMADLTEGSAHGLSAICKIEASAGEKGSVRFVGSAQIKEVTNKFNSNNVEITVKPRILSAKPDLEVGGTGLLPKEDVVKAANQPFEADFTAIVQNNGAVSAPASRARLRVDAGADGTWDTIGPAFANVGALDPDKTALVKFTVGWVAPLGRYGFEICANADKVFPESDEANNCTTDHFTLQAGEEPIFEEEVVE</sequence>
<reference evidence="4 5" key="1">
    <citation type="journal article" date="2016" name="Nat. Commun.">
        <title>Thousands of microbial genomes shed light on interconnected biogeochemical processes in an aquifer system.</title>
        <authorList>
            <person name="Anantharaman K."/>
            <person name="Brown C.T."/>
            <person name="Hug L.A."/>
            <person name="Sharon I."/>
            <person name="Castelle C.J."/>
            <person name="Probst A.J."/>
            <person name="Thomas B.C."/>
            <person name="Singh A."/>
            <person name="Wilkins M.J."/>
            <person name="Karaoz U."/>
            <person name="Brodie E.L."/>
            <person name="Williams K.H."/>
            <person name="Hubbard S.S."/>
            <person name="Banfield J.F."/>
        </authorList>
    </citation>
    <scope>NUCLEOTIDE SEQUENCE [LARGE SCALE GENOMIC DNA]</scope>
</reference>
<evidence type="ECO:0000313" key="5">
    <source>
        <dbReference type="Proteomes" id="UP000176897"/>
    </source>
</evidence>
<gene>
    <name evidence="4" type="ORF">A3B21_04210</name>
</gene>
<keyword evidence="1" id="KW-0732">Signal</keyword>
<evidence type="ECO:0000259" key="2">
    <source>
        <dbReference type="Pfam" id="PF01345"/>
    </source>
</evidence>
<organism evidence="4 5">
    <name type="scientific">Candidatus Uhrbacteria bacterium RIFCSPLOWO2_01_FULL_47_24</name>
    <dbReference type="NCBI Taxonomy" id="1802401"/>
    <lineage>
        <taxon>Bacteria</taxon>
        <taxon>Candidatus Uhriibacteriota</taxon>
    </lineage>
</organism>
<dbReference type="Proteomes" id="UP000176897">
    <property type="component" value="Unassembled WGS sequence"/>
</dbReference>
<feature type="domain" description="CARDB" evidence="3">
    <location>
        <begin position="968"/>
        <end position="1082"/>
    </location>
</feature>
<dbReference type="Pfam" id="PF01345">
    <property type="entry name" value="DUF11"/>
    <property type="match status" value="1"/>
</dbReference>
<dbReference type="AlphaFoldDB" id="A0A1F7UTG0"/>
<name>A0A1F7UTG0_9BACT</name>
<proteinExistence type="predicted"/>
<dbReference type="InterPro" id="IPR013783">
    <property type="entry name" value="Ig-like_fold"/>
</dbReference>
<protein>
    <submittedName>
        <fullName evidence="4">Uncharacterized protein</fullName>
    </submittedName>
</protein>
<feature type="signal peptide" evidence="1">
    <location>
        <begin position="1"/>
        <end position="21"/>
    </location>
</feature>
<evidence type="ECO:0000259" key="3">
    <source>
        <dbReference type="Pfam" id="PF07705"/>
    </source>
</evidence>
<evidence type="ECO:0000256" key="1">
    <source>
        <dbReference type="SAM" id="SignalP"/>
    </source>
</evidence>
<feature type="domain" description="DUF11" evidence="2">
    <location>
        <begin position="849"/>
        <end position="955"/>
    </location>
</feature>
<dbReference type="InterPro" id="IPR011635">
    <property type="entry name" value="CARDB"/>
</dbReference>